<organism evidence="7 8">
    <name type="scientific">Algoriphagus chordae</name>
    <dbReference type="NCBI Taxonomy" id="237019"/>
    <lineage>
        <taxon>Bacteria</taxon>
        <taxon>Pseudomonadati</taxon>
        <taxon>Bacteroidota</taxon>
        <taxon>Cytophagia</taxon>
        <taxon>Cytophagales</taxon>
        <taxon>Cyclobacteriaceae</taxon>
        <taxon>Algoriphagus</taxon>
    </lineage>
</organism>
<evidence type="ECO:0000313" key="8">
    <source>
        <dbReference type="Proteomes" id="UP000248882"/>
    </source>
</evidence>
<dbReference type="EMBL" id="QKZT01000004">
    <property type="protein sequence ID" value="PZX54895.1"/>
    <property type="molecule type" value="Genomic_DNA"/>
</dbReference>
<evidence type="ECO:0000259" key="6">
    <source>
        <dbReference type="Pfam" id="PF00535"/>
    </source>
</evidence>
<dbReference type="InterPro" id="IPR029044">
    <property type="entry name" value="Nucleotide-diphossugar_trans"/>
</dbReference>
<proteinExistence type="predicted"/>
<keyword evidence="5" id="KW-0472">Membrane</keyword>
<comment type="subcellular location">
    <subcellularLocation>
        <location evidence="1">Cell membrane</location>
    </subcellularLocation>
</comment>
<dbReference type="Pfam" id="PF00535">
    <property type="entry name" value="Glycos_transf_2"/>
    <property type="match status" value="1"/>
</dbReference>
<feature type="domain" description="Glycosyltransferase 2-like" evidence="6">
    <location>
        <begin position="8"/>
        <end position="131"/>
    </location>
</feature>
<protein>
    <submittedName>
        <fullName evidence="7">RSAM/selenodomain-associated transferase 2</fullName>
    </submittedName>
</protein>
<dbReference type="PANTHER" id="PTHR43646">
    <property type="entry name" value="GLYCOSYLTRANSFERASE"/>
    <property type="match status" value="1"/>
</dbReference>
<keyword evidence="8" id="KW-1185">Reference proteome</keyword>
<dbReference type="GO" id="GO:0005886">
    <property type="term" value="C:plasma membrane"/>
    <property type="evidence" value="ECO:0007669"/>
    <property type="project" value="UniProtKB-SubCell"/>
</dbReference>
<sequence length="242" mass="27104">MTKANKISVIVPCLNEEANLKELIPLLLKYGGSILSEIIVVDGGSNDGSVVVANSCGALVVQSEICNRASQLNLGSQHAKGDILYFVHADARPVKYFAKVILSNLEKGKDVGCFCYRFDSKNKLLRINSWFTRFNGVLSGGGDQTLFIKKTLFESLEGFDEDYCIMEDFELVRRIRQKTDFHVLPNEMTVSARKYKENSWIKVQLANFAAFSLFLLKVKPASIKSLYLNLLFKKSISITVVE</sequence>
<keyword evidence="2" id="KW-1003">Cell membrane</keyword>
<comment type="caution">
    <text evidence="7">The sequence shown here is derived from an EMBL/GenBank/DDBJ whole genome shotgun (WGS) entry which is preliminary data.</text>
</comment>
<dbReference type="InterPro" id="IPR026461">
    <property type="entry name" value="Trfase_2_rSAM/seldom_assoc"/>
</dbReference>
<dbReference type="InterPro" id="IPR001173">
    <property type="entry name" value="Glyco_trans_2-like"/>
</dbReference>
<name>A0A2W7RVC9_9BACT</name>
<dbReference type="SUPFAM" id="SSF53448">
    <property type="entry name" value="Nucleotide-diphospho-sugar transferases"/>
    <property type="match status" value="1"/>
</dbReference>
<dbReference type="RefSeq" id="WP_111317307.1">
    <property type="nucleotide sequence ID" value="NZ_QKZT01000004.1"/>
</dbReference>
<evidence type="ECO:0000256" key="3">
    <source>
        <dbReference type="ARBA" id="ARBA00022676"/>
    </source>
</evidence>
<dbReference type="AlphaFoldDB" id="A0A2W7RVC9"/>
<dbReference type="GO" id="GO:0016757">
    <property type="term" value="F:glycosyltransferase activity"/>
    <property type="evidence" value="ECO:0007669"/>
    <property type="project" value="UniProtKB-KW"/>
</dbReference>
<evidence type="ECO:0000256" key="2">
    <source>
        <dbReference type="ARBA" id="ARBA00022475"/>
    </source>
</evidence>
<evidence type="ECO:0000256" key="4">
    <source>
        <dbReference type="ARBA" id="ARBA00022679"/>
    </source>
</evidence>
<dbReference type="PANTHER" id="PTHR43646:SF2">
    <property type="entry name" value="GLYCOSYLTRANSFERASE 2-LIKE DOMAIN-CONTAINING PROTEIN"/>
    <property type="match status" value="1"/>
</dbReference>
<reference evidence="7 8" key="1">
    <citation type="submission" date="2018-06" db="EMBL/GenBank/DDBJ databases">
        <title>Genomic Encyclopedia of Archaeal and Bacterial Type Strains, Phase II (KMG-II): from individual species to whole genera.</title>
        <authorList>
            <person name="Goeker M."/>
        </authorList>
    </citation>
    <scope>NUCLEOTIDE SEQUENCE [LARGE SCALE GENOMIC DNA]</scope>
    <source>
        <strain evidence="7 8">DSM 19830</strain>
    </source>
</reference>
<keyword evidence="3" id="KW-0328">Glycosyltransferase</keyword>
<dbReference type="Proteomes" id="UP000248882">
    <property type="component" value="Unassembled WGS sequence"/>
</dbReference>
<accession>A0A2W7RVC9</accession>
<evidence type="ECO:0000256" key="5">
    <source>
        <dbReference type="ARBA" id="ARBA00023136"/>
    </source>
</evidence>
<evidence type="ECO:0000313" key="7">
    <source>
        <dbReference type="EMBL" id="PZX54895.1"/>
    </source>
</evidence>
<dbReference type="NCBIfam" id="TIGR04283">
    <property type="entry name" value="glyco_like_mftF"/>
    <property type="match status" value="1"/>
</dbReference>
<evidence type="ECO:0000256" key="1">
    <source>
        <dbReference type="ARBA" id="ARBA00004236"/>
    </source>
</evidence>
<keyword evidence="4 7" id="KW-0808">Transferase</keyword>
<dbReference type="CDD" id="cd02522">
    <property type="entry name" value="GT_2_like_a"/>
    <property type="match status" value="1"/>
</dbReference>
<gene>
    <name evidence="7" type="ORF">LV85_01233</name>
</gene>
<dbReference type="Gene3D" id="3.90.550.10">
    <property type="entry name" value="Spore Coat Polysaccharide Biosynthesis Protein SpsA, Chain A"/>
    <property type="match status" value="1"/>
</dbReference>
<dbReference type="OrthoDB" id="9810303at2"/>